<comment type="caution">
    <text evidence="8">The sequence shown here is derived from an EMBL/GenBank/DDBJ whole genome shotgun (WGS) entry which is preliminary data.</text>
</comment>
<keyword evidence="2" id="KW-1003">Cell membrane</keyword>
<dbReference type="PANTHER" id="PTHR21248:SF22">
    <property type="entry name" value="PHOSPHOLIPASE D"/>
    <property type="match status" value="1"/>
</dbReference>
<dbReference type="SUPFAM" id="SSF56024">
    <property type="entry name" value="Phospholipase D/nuclease"/>
    <property type="match status" value="2"/>
</dbReference>
<reference evidence="8 9" key="1">
    <citation type="submission" date="2016-02" db="EMBL/GenBank/DDBJ databases">
        <authorList>
            <person name="Wen L."/>
            <person name="He K."/>
            <person name="Yang H."/>
        </authorList>
    </citation>
    <scope>NUCLEOTIDE SEQUENCE [LARGE SCALE GENOMIC DNA]</scope>
    <source>
        <strain evidence="8 9">CV41</strain>
    </source>
</reference>
<dbReference type="PROSITE" id="PS50035">
    <property type="entry name" value="PLD"/>
    <property type="match status" value="2"/>
</dbReference>
<dbReference type="Pfam" id="PF13091">
    <property type="entry name" value="PLDc_2"/>
    <property type="match status" value="2"/>
</dbReference>
<evidence type="ECO:0000256" key="1">
    <source>
        <dbReference type="ARBA" id="ARBA00004651"/>
    </source>
</evidence>
<feature type="transmembrane region" description="Helical" evidence="6">
    <location>
        <begin position="43"/>
        <end position="64"/>
    </location>
</feature>
<dbReference type="Gene3D" id="3.30.870.10">
    <property type="entry name" value="Endonuclease Chain A"/>
    <property type="match status" value="2"/>
</dbReference>
<evidence type="ECO:0000313" key="8">
    <source>
        <dbReference type="EMBL" id="KXU37651.1"/>
    </source>
</evidence>
<keyword evidence="9" id="KW-1185">Reference proteome</keyword>
<keyword evidence="4 6" id="KW-1133">Transmembrane helix</keyword>
<dbReference type="InterPro" id="IPR001736">
    <property type="entry name" value="PLipase_D/transphosphatidylase"/>
</dbReference>
<gene>
    <name evidence="8" type="ORF">AXK12_01555</name>
</gene>
<proteinExistence type="predicted"/>
<dbReference type="Pfam" id="PF13396">
    <property type="entry name" value="PLDc_N"/>
    <property type="match status" value="1"/>
</dbReference>
<dbReference type="GO" id="GO:0005886">
    <property type="term" value="C:plasma membrane"/>
    <property type="evidence" value="ECO:0007669"/>
    <property type="project" value="UniProtKB-SubCell"/>
</dbReference>
<comment type="subcellular location">
    <subcellularLocation>
        <location evidence="1">Cell membrane</location>
        <topology evidence="1">Multi-pass membrane protein</topology>
    </subcellularLocation>
</comment>
<dbReference type="OrthoDB" id="9762009at2"/>
<dbReference type="PANTHER" id="PTHR21248">
    <property type="entry name" value="CARDIOLIPIN SYNTHASE"/>
    <property type="match status" value="1"/>
</dbReference>
<protein>
    <submittedName>
        <fullName evidence="8">Cardiolipin synthase</fullName>
    </submittedName>
</protein>
<evidence type="ECO:0000256" key="6">
    <source>
        <dbReference type="SAM" id="Phobius"/>
    </source>
</evidence>
<feature type="transmembrane region" description="Helical" evidence="6">
    <location>
        <begin position="12"/>
        <end position="31"/>
    </location>
</feature>
<dbReference type="SMART" id="SM00155">
    <property type="entry name" value="PLDc"/>
    <property type="match status" value="2"/>
</dbReference>
<evidence type="ECO:0000256" key="2">
    <source>
        <dbReference type="ARBA" id="ARBA00022475"/>
    </source>
</evidence>
<dbReference type="InterPro" id="IPR027379">
    <property type="entry name" value="CLS_N"/>
</dbReference>
<dbReference type="EMBL" id="LSZP01000005">
    <property type="protein sequence ID" value="KXU37651.1"/>
    <property type="molecule type" value="Genomic_DNA"/>
</dbReference>
<feature type="domain" description="PLD phosphodiesterase" evidence="7">
    <location>
        <begin position="213"/>
        <end position="240"/>
    </location>
</feature>
<dbReference type="GO" id="GO:0032049">
    <property type="term" value="P:cardiolipin biosynthetic process"/>
    <property type="evidence" value="ECO:0007669"/>
    <property type="project" value="UniProtKB-ARBA"/>
</dbReference>
<evidence type="ECO:0000313" key="9">
    <source>
        <dbReference type="Proteomes" id="UP000071392"/>
    </source>
</evidence>
<keyword evidence="5 6" id="KW-0472">Membrane</keyword>
<dbReference type="STRING" id="1548208.AXK12_01555"/>
<evidence type="ECO:0000256" key="5">
    <source>
        <dbReference type="ARBA" id="ARBA00023136"/>
    </source>
</evidence>
<feature type="domain" description="PLD phosphodiesterase" evidence="7">
    <location>
        <begin position="393"/>
        <end position="420"/>
    </location>
</feature>
<sequence>MDELQEHPFLQGALSHLLTVAGFLLALFLIARLLSEKRQPGNTFAWLLGIVLVPYIGVPLYFLFGGRKLRRLMARKTPVEPTLPVTDFTPGHHANRPIARAVSHAGGSPPLPCNSLQLVTTGEDAYRQLVEQIRHAQHHIHITTFILGRDDTGRRLIDLLAERARDGIKVRLLLDSVGSMFITRHFVRPLVEAGGEVQWFMPVLPFSSRRSSANLRSHRKIAVIDHSTALIGGHNLATDYMGPDAHDGRWTDFGTVVRGPAAILLNDVFIADWCFASHQAIEKIRAEIPPETASQVCGPAELQVVASGPDVHGDPLYEGLVAMIQSANQSICIITPYFIPDEVLQRSLIVKARSGVAVTLLVPAKSNHPITDFARRHYLRELREAGVTVKLHGPRMLHSKATIVDGAIALFGSANFDLRSLFVNFEIGVLVHSQAEVAQIAAWADSLLANAAHSPTAPKRHQRFVQHLLEDLSRLLAPLL</sequence>
<dbReference type="CDD" id="cd09156">
    <property type="entry name" value="PLDc_CLS_unchar1_1"/>
    <property type="match status" value="1"/>
</dbReference>
<evidence type="ECO:0000259" key="7">
    <source>
        <dbReference type="PROSITE" id="PS50035"/>
    </source>
</evidence>
<name>A0A139ST45_9BACT</name>
<keyword evidence="3 6" id="KW-0812">Transmembrane</keyword>
<accession>A0A139ST45</accession>
<evidence type="ECO:0000256" key="4">
    <source>
        <dbReference type="ARBA" id="ARBA00022989"/>
    </source>
</evidence>
<dbReference type="InterPro" id="IPR025202">
    <property type="entry name" value="PLD-like_dom"/>
</dbReference>
<dbReference type="Proteomes" id="UP000071392">
    <property type="component" value="Unassembled WGS sequence"/>
</dbReference>
<dbReference type="AlphaFoldDB" id="A0A139ST45"/>
<dbReference type="GO" id="GO:0030572">
    <property type="term" value="F:phosphatidyltransferase activity"/>
    <property type="evidence" value="ECO:0007669"/>
    <property type="project" value="UniProtKB-ARBA"/>
</dbReference>
<organism evidence="8 9">
    <name type="scientific">Cephaloticoccus capnophilus</name>
    <dbReference type="NCBI Taxonomy" id="1548208"/>
    <lineage>
        <taxon>Bacteria</taxon>
        <taxon>Pseudomonadati</taxon>
        <taxon>Verrucomicrobiota</taxon>
        <taxon>Opitutia</taxon>
        <taxon>Opitutales</taxon>
        <taxon>Opitutaceae</taxon>
        <taxon>Cephaloticoccus</taxon>
    </lineage>
</organism>
<dbReference type="RefSeq" id="WP_068710902.1">
    <property type="nucleotide sequence ID" value="NZ_LSZP01000005.1"/>
</dbReference>
<evidence type="ECO:0000256" key="3">
    <source>
        <dbReference type="ARBA" id="ARBA00022692"/>
    </source>
</evidence>